<dbReference type="Pfam" id="PF00196">
    <property type="entry name" value="GerE"/>
    <property type="match status" value="1"/>
</dbReference>
<dbReference type="CDD" id="cd06170">
    <property type="entry name" value="LuxR_C_like"/>
    <property type="match status" value="1"/>
</dbReference>
<reference evidence="5" key="1">
    <citation type="journal article" date="2019" name="Int. J. Syst. Evol. Microbiol.">
        <title>The Global Catalogue of Microorganisms (GCM) 10K type strain sequencing project: providing services to taxonomists for standard genome sequencing and annotation.</title>
        <authorList>
            <consortium name="The Broad Institute Genomics Platform"/>
            <consortium name="The Broad Institute Genome Sequencing Center for Infectious Disease"/>
            <person name="Wu L."/>
            <person name="Ma J."/>
        </authorList>
    </citation>
    <scope>NUCLEOTIDE SEQUENCE [LARGE SCALE GENOMIC DNA]</scope>
    <source>
        <strain evidence="5">JCM 16540</strain>
    </source>
</reference>
<evidence type="ECO:0000256" key="1">
    <source>
        <dbReference type="ARBA" id="ARBA00022741"/>
    </source>
</evidence>
<sequence length="921" mass="96703">MTIELVAGATLVPPDLAPERRPVFLRMVDAARTHGGRLVLVGEAGLGKSFLVDALVRALVRERTVLFVRGRAGGTEPFAGLTDLLAGLPAGTADAVRVQVDLRRREPSVGDGRPGQGAADGVDAAVGGLLAGLAVAGVVVVVDEWQWLDEETLGVLERVLTRPPLDTRVALVAAGRRPATGTRSRSGYFAPDQIVRLGPLRPASLVAVLDVAGLSALPPATLAAVTEDSGGNPLWAMALATARVTGDPRVRPGRGEAELERQRLGALPPDLRRLLATIALMGAAPYDELVQLDPATEAATAEGLRRRLVRTDAGVLTLADPMLARAAVQELTPDAQRALHRSISELPLPLPQRVEHRDRATLPGVDEALATALVRAARRARRTGAPETALRLARRALERTALTDDAYAERAVEAAETALAAGGAGTAAEVLTELDPLTLPLRVFDRDAAALAVDLGRSGGTAAVARRFRALQRVLVPGSGAWEVAEVHRRLASPGEEDGLAAATLPPVLSEDGTPRTLAMVITHEARRRLHQGHGVDRVLLGRVRELAVDGGPLETTADALAARWAYQADDLASSRTGLAAHVRDAKVAGEPYAVVDGLAHSAVLAVLTGHLPAAEAFLREADEQSLALPTLPGSVYRARGVLAVALDDRSGLDRLLNGPLDPVALDRADLLQAALTGLDAAASSAWAEAAVELRRARTASVARGVVEPGRRLWVDVELVRALVQLGRLTEAAEITDALADLGDRPGRVHARGQARRLRALLAWRSEDLPAALRLSELGLSDLHAGGHRPQLVRAQLERVGMLHADGQHVRARGLLADATALAAAIGDPRVVTHAARLDAQVAAHPGRAALTPGELRVAEAVASGQTNRDIAADLFVSVRTVETHLANAYRKLGVHTRTQLALSLNDLPLGGGSGAARRSP</sequence>
<keyword evidence="1" id="KW-0547">Nucleotide-binding</keyword>
<dbReference type="SMART" id="SM00421">
    <property type="entry name" value="HTH_LUXR"/>
    <property type="match status" value="1"/>
</dbReference>
<dbReference type="PRINTS" id="PR00038">
    <property type="entry name" value="HTHLUXR"/>
</dbReference>
<keyword evidence="5" id="KW-1185">Reference proteome</keyword>
<evidence type="ECO:0000313" key="5">
    <source>
        <dbReference type="Proteomes" id="UP001500767"/>
    </source>
</evidence>
<dbReference type="InterPro" id="IPR036388">
    <property type="entry name" value="WH-like_DNA-bd_sf"/>
</dbReference>
<dbReference type="InterPro" id="IPR027417">
    <property type="entry name" value="P-loop_NTPase"/>
</dbReference>
<dbReference type="PANTHER" id="PTHR16305:SF35">
    <property type="entry name" value="TRANSCRIPTIONAL ACTIVATOR DOMAIN"/>
    <property type="match status" value="1"/>
</dbReference>
<name>A0ABP6WKG1_9ACTN</name>
<comment type="caution">
    <text evidence="4">The sequence shown here is derived from an EMBL/GenBank/DDBJ whole genome shotgun (WGS) entry which is preliminary data.</text>
</comment>
<dbReference type="PANTHER" id="PTHR16305">
    <property type="entry name" value="TESTICULAR SOLUBLE ADENYLYL CYCLASE"/>
    <property type="match status" value="1"/>
</dbReference>
<dbReference type="SUPFAM" id="SSF46894">
    <property type="entry name" value="C-terminal effector domain of the bipartite response regulators"/>
    <property type="match status" value="1"/>
</dbReference>
<dbReference type="InterPro" id="IPR016032">
    <property type="entry name" value="Sig_transdc_resp-reg_C-effctor"/>
</dbReference>
<dbReference type="InterPro" id="IPR000792">
    <property type="entry name" value="Tscrpt_reg_LuxR_C"/>
</dbReference>
<dbReference type="RefSeq" id="WP_204912528.1">
    <property type="nucleotide sequence ID" value="NZ_BAAAYR010000001.1"/>
</dbReference>
<evidence type="ECO:0000256" key="2">
    <source>
        <dbReference type="ARBA" id="ARBA00022840"/>
    </source>
</evidence>
<accession>A0ABP6WKG1</accession>
<evidence type="ECO:0000313" key="4">
    <source>
        <dbReference type="EMBL" id="GAA3551747.1"/>
    </source>
</evidence>
<keyword evidence="2" id="KW-0067">ATP-binding</keyword>
<dbReference type="InterPro" id="IPR041664">
    <property type="entry name" value="AAA_16"/>
</dbReference>
<evidence type="ECO:0000259" key="3">
    <source>
        <dbReference type="PROSITE" id="PS50043"/>
    </source>
</evidence>
<proteinExistence type="predicted"/>
<protein>
    <submittedName>
        <fullName evidence="4">LuxR family transcriptional regulator</fullName>
    </submittedName>
</protein>
<dbReference type="PROSITE" id="PS00622">
    <property type="entry name" value="HTH_LUXR_1"/>
    <property type="match status" value="1"/>
</dbReference>
<organism evidence="4 5">
    <name type="scientific">Microlunatus spumicola</name>
    <dbReference type="NCBI Taxonomy" id="81499"/>
    <lineage>
        <taxon>Bacteria</taxon>
        <taxon>Bacillati</taxon>
        <taxon>Actinomycetota</taxon>
        <taxon>Actinomycetes</taxon>
        <taxon>Propionibacteriales</taxon>
        <taxon>Propionibacteriaceae</taxon>
        <taxon>Microlunatus</taxon>
    </lineage>
</organism>
<dbReference type="Gene3D" id="1.10.10.10">
    <property type="entry name" value="Winged helix-like DNA-binding domain superfamily/Winged helix DNA-binding domain"/>
    <property type="match status" value="1"/>
</dbReference>
<dbReference type="Pfam" id="PF13191">
    <property type="entry name" value="AAA_16"/>
    <property type="match status" value="1"/>
</dbReference>
<dbReference type="PROSITE" id="PS50043">
    <property type="entry name" value="HTH_LUXR_2"/>
    <property type="match status" value="1"/>
</dbReference>
<dbReference type="Proteomes" id="UP001500767">
    <property type="component" value="Unassembled WGS sequence"/>
</dbReference>
<dbReference type="EMBL" id="BAAAYR010000001">
    <property type="protein sequence ID" value="GAA3551747.1"/>
    <property type="molecule type" value="Genomic_DNA"/>
</dbReference>
<gene>
    <name evidence="4" type="ORF">GCM10022197_03370</name>
</gene>
<dbReference type="SUPFAM" id="SSF52540">
    <property type="entry name" value="P-loop containing nucleoside triphosphate hydrolases"/>
    <property type="match status" value="1"/>
</dbReference>
<feature type="domain" description="HTH luxR-type" evidence="3">
    <location>
        <begin position="844"/>
        <end position="909"/>
    </location>
</feature>